<dbReference type="Proteomes" id="UP001596191">
    <property type="component" value="Unassembled WGS sequence"/>
</dbReference>
<dbReference type="InterPro" id="IPR003425">
    <property type="entry name" value="CCB3/YggT"/>
</dbReference>
<keyword evidence="1" id="KW-1133">Transmembrane helix</keyword>
<keyword evidence="3" id="KW-1185">Reference proteome</keyword>
<accession>A0ABW1TLA0</accession>
<sequence>MVQIVGLIFQALIWLVSAYTVLIVIWALLSWLPGGYQSKFGQIVGRLVLPFLQYFDFISVGPIGLGPIAAIIVLSIVQNGLRFLAQIVITHM</sequence>
<feature type="transmembrane region" description="Helical" evidence="1">
    <location>
        <begin position="52"/>
        <end position="77"/>
    </location>
</feature>
<proteinExistence type="predicted"/>
<feature type="transmembrane region" description="Helical" evidence="1">
    <location>
        <begin position="12"/>
        <end position="32"/>
    </location>
</feature>
<dbReference type="RefSeq" id="WP_125639727.1">
    <property type="nucleotide sequence ID" value="NZ_JBHSSJ010000003.1"/>
</dbReference>
<dbReference type="EMBL" id="JBHSSJ010000003">
    <property type="protein sequence ID" value="MFC6274593.1"/>
    <property type="molecule type" value="Genomic_DNA"/>
</dbReference>
<organism evidence="2 3">
    <name type="scientific">Levilactobacillus tangyuanensis</name>
    <dbReference type="NCBI Taxonomy" id="2486021"/>
    <lineage>
        <taxon>Bacteria</taxon>
        <taxon>Bacillati</taxon>
        <taxon>Bacillota</taxon>
        <taxon>Bacilli</taxon>
        <taxon>Lactobacillales</taxon>
        <taxon>Lactobacillaceae</taxon>
        <taxon>Levilactobacillus</taxon>
    </lineage>
</organism>
<gene>
    <name evidence="2" type="ORF">ACFQET_03590</name>
</gene>
<evidence type="ECO:0000313" key="2">
    <source>
        <dbReference type="EMBL" id="MFC6274593.1"/>
    </source>
</evidence>
<reference evidence="3" key="1">
    <citation type="journal article" date="2019" name="Int. J. Syst. Evol. Microbiol.">
        <title>The Global Catalogue of Microorganisms (GCM) 10K type strain sequencing project: providing services to taxonomists for standard genome sequencing and annotation.</title>
        <authorList>
            <consortium name="The Broad Institute Genomics Platform"/>
            <consortium name="The Broad Institute Genome Sequencing Center for Infectious Disease"/>
            <person name="Wu L."/>
            <person name="Ma J."/>
        </authorList>
    </citation>
    <scope>NUCLEOTIDE SEQUENCE [LARGE SCALE GENOMIC DNA]</scope>
    <source>
        <strain evidence="3">CCM 8907</strain>
    </source>
</reference>
<keyword evidence="1" id="KW-0812">Transmembrane</keyword>
<evidence type="ECO:0000256" key="1">
    <source>
        <dbReference type="SAM" id="Phobius"/>
    </source>
</evidence>
<comment type="caution">
    <text evidence="2">The sequence shown here is derived from an EMBL/GenBank/DDBJ whole genome shotgun (WGS) entry which is preliminary data.</text>
</comment>
<name>A0ABW1TLA0_9LACO</name>
<keyword evidence="1" id="KW-0472">Membrane</keyword>
<protein>
    <submittedName>
        <fullName evidence="2">YggT family protein</fullName>
    </submittedName>
</protein>
<dbReference type="Pfam" id="PF02325">
    <property type="entry name" value="CCB3_YggT"/>
    <property type="match status" value="1"/>
</dbReference>
<evidence type="ECO:0000313" key="3">
    <source>
        <dbReference type="Proteomes" id="UP001596191"/>
    </source>
</evidence>